<sequence length="435" mass="51070">MEISFLLVDISKIMKSYEKIAQILRTDKDNIRFIEERFSAITGKKNIIDKIVEENKAIMKNRLNSLGLKEGASAKNIYDALIKKIGADNDLLTKALRLDASETQDCSIKCKRVLEAAQKVTGTSKGFFLKKEKAIELLKNQPPRKIIKSLGYRDINEVLEKEDIYEIFSALRFLEDPQWLNEVFFKQYENLKPEDFEEREIVLRSLDEKWIAAAEAFVKKKYHNISHLKEMGVIFVIPITLGIAGELMRMFILILHYLNEVPFYSNLFRKFAEEEKTFASKIISLLRGDVFDEHLAKSDEGKSRWMIIQRYLAKDDKNDWRLFEPHLNPEALHWERAEEMLVRAGGLFDGFSKELSFWQNLNWVGDYYKSDTGIDVLASFNLIDTTMSLVMEKDMIKYLYHHQESLWNKIFAEYFGEEEMEKKMKENIIKGWFEI</sequence>
<name>A0A2M7Q8I3_9BACT</name>
<organism evidence="1 2">
    <name type="scientific">Candidatus Wolfebacteria bacterium CG_4_10_14_0_8_um_filter_37_11</name>
    <dbReference type="NCBI Taxonomy" id="1975062"/>
    <lineage>
        <taxon>Bacteria</taxon>
        <taxon>Candidatus Wolfeibacteriota</taxon>
    </lineage>
</organism>
<protein>
    <submittedName>
        <fullName evidence="1">Uncharacterized protein</fullName>
    </submittedName>
</protein>
<evidence type="ECO:0000313" key="2">
    <source>
        <dbReference type="Proteomes" id="UP000230363"/>
    </source>
</evidence>
<dbReference type="Proteomes" id="UP000230363">
    <property type="component" value="Unassembled WGS sequence"/>
</dbReference>
<accession>A0A2M7Q8I3</accession>
<reference evidence="2" key="1">
    <citation type="submission" date="2017-09" db="EMBL/GenBank/DDBJ databases">
        <title>Depth-based differentiation of microbial function through sediment-hosted aquifers and enrichment of novel symbionts in the deep terrestrial subsurface.</title>
        <authorList>
            <person name="Probst A.J."/>
            <person name="Ladd B."/>
            <person name="Jarett J.K."/>
            <person name="Geller-Mcgrath D.E."/>
            <person name="Sieber C.M.K."/>
            <person name="Emerson J.B."/>
            <person name="Anantharaman K."/>
            <person name="Thomas B.C."/>
            <person name="Malmstrom R."/>
            <person name="Stieglmeier M."/>
            <person name="Klingl A."/>
            <person name="Woyke T."/>
            <person name="Ryan C.M."/>
            <person name="Banfield J.F."/>
        </authorList>
    </citation>
    <scope>NUCLEOTIDE SEQUENCE [LARGE SCALE GENOMIC DNA]</scope>
</reference>
<dbReference type="EMBL" id="PFKZ01000003">
    <property type="protein sequence ID" value="PIY59757.1"/>
    <property type="molecule type" value="Genomic_DNA"/>
</dbReference>
<gene>
    <name evidence="1" type="ORF">COY96_00105</name>
</gene>
<dbReference type="AlphaFoldDB" id="A0A2M7Q8I3"/>
<comment type="caution">
    <text evidence="1">The sequence shown here is derived from an EMBL/GenBank/DDBJ whole genome shotgun (WGS) entry which is preliminary data.</text>
</comment>
<evidence type="ECO:0000313" key="1">
    <source>
        <dbReference type="EMBL" id="PIY59757.1"/>
    </source>
</evidence>
<proteinExistence type="predicted"/>